<keyword evidence="1" id="KW-0472">Membrane</keyword>
<sequence>MINNKFLNPPVQVAGLEFMDFQSRDFFNKMVALFEPVIEDGQLTDLPAGMLEVIKDYTGFENLNFNLIDYANLAIDAGYVSPGNILNSKDIEYYLPKTQTNLYRWFTQNQSNLMRGTIDFRTGKVGGAYATMPFEVYINFNLTDFMELKTPKEMAERLVAFITHEIGHAFSGVFSIHRTLVDSYAITSAVHFLSNSSHGQSEIAIFKDTLRIMEIDQKQVKDLEKIAESGNQEIIVTSLLKLSQQRTQMNSRSLGVDLMNSEVLADVYAVRMGCDKALLEGTHELNNGFLKEAILGTAMGSFMTAIIVGGAVPMLGPIVAAFFISCMAFGLVFFNMTMSSDIYDTPYRRLLNIFQEQIQRLKQSKTLSSSEKRKMLNELDQNLKVIKEAKPFFEDTAVQRLFTWFSSEGSPRYDALEHYTKIILNNEMSLVNSKVQLLGTGA</sequence>
<evidence type="ECO:0000313" key="2">
    <source>
        <dbReference type="EMBL" id="AUR80958.1"/>
    </source>
</evidence>
<keyword evidence="1" id="KW-0812">Transmembrane</keyword>
<name>A0A2I7QHW4_9CAUD</name>
<dbReference type="OrthoDB" id="5499at10239"/>
<gene>
    <name evidence="2" type="ORF">Aphrodite1_0107</name>
</gene>
<keyword evidence="3" id="KW-1185">Reference proteome</keyword>
<evidence type="ECO:0000256" key="1">
    <source>
        <dbReference type="SAM" id="Phobius"/>
    </source>
</evidence>
<dbReference type="EMBL" id="MG720308">
    <property type="protein sequence ID" value="AUR80958.1"/>
    <property type="molecule type" value="Genomic_DNA"/>
</dbReference>
<protein>
    <submittedName>
        <fullName evidence="2">Putative virion structural protein</fullName>
    </submittedName>
</protein>
<organism evidence="2 3">
    <name type="scientific">Vibrio phage Aphrodite1</name>
    <dbReference type="NCBI Taxonomy" id="2070057"/>
    <lineage>
        <taxon>Viruses</taxon>
        <taxon>Duplodnaviria</taxon>
        <taxon>Heunggongvirae</taxon>
        <taxon>Uroviricota</taxon>
        <taxon>Caudoviricetes</taxon>
        <taxon>Chimalliviridae</taxon>
        <taxon>Gorgonvirinae</taxon>
        <taxon>Aphroditevirus</taxon>
        <taxon>Aphroditevirus aphrodite1</taxon>
    </lineage>
</organism>
<dbReference type="Proteomes" id="UP000240536">
    <property type="component" value="Segment"/>
</dbReference>
<keyword evidence="1" id="KW-1133">Transmembrane helix</keyword>
<reference evidence="3" key="1">
    <citation type="submission" date="2017-12" db="EMBL/GenBank/DDBJ databases">
        <title>Phage resistance in Vibrio sp. unravels a complex metabolic adaptation strategy.</title>
        <authorList>
            <person name="Skliros D."/>
            <person name="Kalatzis P.G."/>
            <person name="Katharios P."/>
            <person name="Flemetakis E."/>
        </authorList>
    </citation>
    <scope>NUCLEOTIDE SEQUENCE [LARGE SCALE GENOMIC DNA]</scope>
</reference>
<accession>A0A2I7QHW4</accession>
<proteinExistence type="predicted"/>
<feature type="transmembrane region" description="Helical" evidence="1">
    <location>
        <begin position="318"/>
        <end position="338"/>
    </location>
</feature>
<evidence type="ECO:0000313" key="3">
    <source>
        <dbReference type="Proteomes" id="UP000240536"/>
    </source>
</evidence>